<sequence length="408" mass="46325">MPIGHKKVKYLKHVIYAINLAITKTNTQGHSSNSKREFALNAAMDIDKDVQETVIKEISRKLQDEQVEMNSVKLKIKVSGEYTGGVEDSSNLNDSVKSIEEYNNEIVQSEDVQVESNSHEDEIPLQDHRMDRSLTEVLEENVGKENLSDIGKDTPKDATYLKKEATKREVTLKWKPKGEKMRHNAKIDSAVREENVIKRKEIPAKENKTNREMETNNKVKIKIIAKVAENDEMSVDLTHPTEDRDYSKASKTGQVLEDPQEVQSTGQKIREKRGRNNGTSALAKVVARIRIDDDGENESETAQVDKNPVIETESAESLTKEGADQVGISDNETESIDDIEERVVRVPASRKLVEAGQTGDTEFKIKDNYKEIIKISKIQNKLEKPEYLQKEKGKKGKKRKKKKKLFIK</sequence>
<feature type="region of interest" description="Disordered" evidence="1">
    <location>
        <begin position="314"/>
        <end position="339"/>
    </location>
</feature>
<feature type="region of interest" description="Disordered" evidence="1">
    <location>
        <begin position="388"/>
        <end position="408"/>
    </location>
</feature>
<feature type="compositionally biased region" description="Basic residues" evidence="1">
    <location>
        <begin position="392"/>
        <end position="408"/>
    </location>
</feature>
<keyword evidence="3" id="KW-1185">Reference proteome</keyword>
<reference evidence="2 3" key="1">
    <citation type="submission" date="2022-01" db="EMBL/GenBank/DDBJ databases">
        <title>A chromosomal length assembly of Cordylochernes scorpioides.</title>
        <authorList>
            <person name="Zeh D."/>
            <person name="Zeh J."/>
        </authorList>
    </citation>
    <scope>NUCLEOTIDE SEQUENCE [LARGE SCALE GENOMIC DNA]</scope>
    <source>
        <strain evidence="2">IN4F17</strain>
        <tissue evidence="2">Whole Body</tissue>
    </source>
</reference>
<organism evidence="2 3">
    <name type="scientific">Cordylochernes scorpioides</name>
    <dbReference type="NCBI Taxonomy" id="51811"/>
    <lineage>
        <taxon>Eukaryota</taxon>
        <taxon>Metazoa</taxon>
        <taxon>Ecdysozoa</taxon>
        <taxon>Arthropoda</taxon>
        <taxon>Chelicerata</taxon>
        <taxon>Arachnida</taxon>
        <taxon>Pseudoscorpiones</taxon>
        <taxon>Cheliferoidea</taxon>
        <taxon>Chernetidae</taxon>
        <taxon>Cordylochernes</taxon>
    </lineage>
</organism>
<evidence type="ECO:0000256" key="1">
    <source>
        <dbReference type="SAM" id="MobiDB-lite"/>
    </source>
</evidence>
<name>A0ABY6LB85_9ARAC</name>
<feature type="region of interest" description="Disordered" evidence="1">
    <location>
        <begin position="238"/>
        <end position="277"/>
    </location>
</feature>
<accession>A0ABY6LB85</accession>
<feature type="compositionally biased region" description="Basic and acidic residues" evidence="1">
    <location>
        <begin position="239"/>
        <end position="248"/>
    </location>
</feature>
<proteinExistence type="predicted"/>
<dbReference type="EMBL" id="CP092876">
    <property type="protein sequence ID" value="UYV76710.1"/>
    <property type="molecule type" value="Genomic_DNA"/>
</dbReference>
<evidence type="ECO:0000313" key="2">
    <source>
        <dbReference type="EMBL" id="UYV76710.1"/>
    </source>
</evidence>
<evidence type="ECO:0000313" key="3">
    <source>
        <dbReference type="Proteomes" id="UP001235939"/>
    </source>
</evidence>
<gene>
    <name evidence="2" type="ORF">LAZ67_14001851</name>
</gene>
<dbReference type="Proteomes" id="UP001235939">
    <property type="component" value="Chromosome 14"/>
</dbReference>
<protein>
    <submittedName>
        <fullName evidence="2">Uncharacterized protein</fullName>
    </submittedName>
</protein>